<keyword evidence="5" id="KW-0272">Extracellular matrix</keyword>
<evidence type="ECO:0000256" key="10">
    <source>
        <dbReference type="ARBA" id="ARBA00023157"/>
    </source>
</evidence>
<dbReference type="Gene3D" id="2.60.40.4100">
    <property type="entry name" value="Zona pellucida, ZP-C domain"/>
    <property type="match status" value="1"/>
</dbReference>
<keyword evidence="9" id="KW-0472">Membrane</keyword>
<comment type="similarity">
    <text evidence="2">Belongs to the ZP domain family. ZPB subfamily.</text>
</comment>
<keyword evidence="3" id="KW-1003">Cell membrane</keyword>
<feature type="chain" id="PRO_5044252937" description="ZP domain-containing protein" evidence="16">
    <location>
        <begin position="29"/>
        <end position="582"/>
    </location>
</feature>
<comment type="subcellular location">
    <subcellularLocation>
        <location evidence="1">Cell membrane</location>
        <topology evidence="1">Single-pass type I membrane protein</topology>
    </subcellularLocation>
    <subcellularLocation>
        <location evidence="13">Zona pellucida</location>
    </subcellularLocation>
</comment>
<evidence type="ECO:0000259" key="18">
    <source>
        <dbReference type="PROSITE" id="PS51448"/>
    </source>
</evidence>
<reference evidence="19" key="2">
    <citation type="submission" date="2025-08" db="UniProtKB">
        <authorList>
            <consortium name="Ensembl"/>
        </authorList>
    </citation>
    <scope>IDENTIFICATION</scope>
</reference>
<keyword evidence="8" id="KW-1133">Transmembrane helix</keyword>
<evidence type="ECO:0000256" key="16">
    <source>
        <dbReference type="SAM" id="SignalP"/>
    </source>
</evidence>
<dbReference type="InterPro" id="IPR042235">
    <property type="entry name" value="ZP-C_dom"/>
</dbReference>
<dbReference type="InterPro" id="IPR055356">
    <property type="entry name" value="ZP-N"/>
</dbReference>
<keyword evidence="6" id="KW-0165">Cleavage on pair of basic residues</keyword>
<dbReference type="GO" id="GO:0005886">
    <property type="term" value="C:plasma membrane"/>
    <property type="evidence" value="ECO:0007669"/>
    <property type="project" value="UniProtKB-SubCell"/>
</dbReference>
<dbReference type="InterPro" id="IPR055355">
    <property type="entry name" value="ZP-C"/>
</dbReference>
<evidence type="ECO:0000256" key="2">
    <source>
        <dbReference type="ARBA" id="ARBA00010863"/>
    </source>
</evidence>
<dbReference type="SMART" id="SM00018">
    <property type="entry name" value="PD"/>
    <property type="match status" value="1"/>
</dbReference>
<evidence type="ECO:0000256" key="3">
    <source>
        <dbReference type="ARBA" id="ARBA00022475"/>
    </source>
</evidence>
<evidence type="ECO:0000256" key="11">
    <source>
        <dbReference type="ARBA" id="ARBA00023180"/>
    </source>
</evidence>
<comment type="caution">
    <text evidence="14">Lacks conserved residue(s) required for the propagation of feature annotation.</text>
</comment>
<keyword evidence="20" id="KW-1185">Reference proteome</keyword>
<dbReference type="Gene3D" id="4.10.110.10">
    <property type="entry name" value="Spasmolytic Protein, domain 1"/>
    <property type="match status" value="1"/>
</dbReference>
<evidence type="ECO:0000256" key="15">
    <source>
        <dbReference type="SAM" id="MobiDB-lite"/>
    </source>
</evidence>
<dbReference type="SMART" id="SM00241">
    <property type="entry name" value="ZP"/>
    <property type="match status" value="1"/>
</dbReference>
<protein>
    <recommendedName>
        <fullName evidence="21">ZP domain-containing protein</fullName>
    </recommendedName>
</protein>
<evidence type="ECO:0000256" key="4">
    <source>
        <dbReference type="ARBA" id="ARBA00022525"/>
    </source>
</evidence>
<feature type="domain" description="P-type" evidence="18">
    <location>
        <begin position="262"/>
        <end position="302"/>
    </location>
</feature>
<dbReference type="InterPro" id="IPR051148">
    <property type="entry name" value="Zona_Pellucida_Domain_gp"/>
</dbReference>
<feature type="domain" description="ZP" evidence="17">
    <location>
        <begin position="304"/>
        <end position="570"/>
    </location>
</feature>
<keyword evidence="11" id="KW-0325">Glycoprotein</keyword>
<sequence>MSFERKRNIIVFFSFVIITVCNFRNCGAASVDVINGLRDVKINPEKASINDKEPRTKHSTKHKPEDLDGRVILSRNLRTTFDDAKHQTQNAITTAKLAPKPLDMRAPWNVRNTFVAQKSSLDLGGSHHADFKGFEGQSIQGKVYGPSANHNHHSSEWLSMRPLVQCEDELMTLTASGRGYIHLMVDRDIKGNERNLNDAPKHCGYVASKGKDGKITLNLPFKSCHMAVQGGMHRIDVIHTTPHGQTREVHLSCPVSMAASNEDCDLPHEQHLPCGPDPPSREVCLSLGCCYSDEPSSCYYPMDECTTDRHFVFMVPASITDPPLSPGLLASTGDPTCAPQRVTPDYALFKMPLEGCGAHKYEVGQSVIYMVEIIKGIQAVSLNYGTITRDSPLRLLVECRYTPSSMASVGYMVKSPSLGPSIQAHGVFGVQLRIAKDMDYSSYYPQYHRPLQMLLGKPLYLEVRLLNPPDESVVLLVHYCVAYPRSGQAAWVLLYNGCPNPLDPVPQIPFTTLPALNLSQGQTRRFTISTFQFLPSEQAQVDDNEEIYFMCSTEVCSPQDGPCSEGCLGQEWDDRRLRTEDR</sequence>
<dbReference type="PROSITE" id="PS51034">
    <property type="entry name" value="ZP_2"/>
    <property type="match status" value="1"/>
</dbReference>
<dbReference type="CDD" id="cd00111">
    <property type="entry name" value="Trefoil"/>
    <property type="match status" value="1"/>
</dbReference>
<dbReference type="AlphaFoldDB" id="A0AAY5KP67"/>
<organism evidence="19 20">
    <name type="scientific">Esox lucius</name>
    <name type="common">Northern pike</name>
    <dbReference type="NCBI Taxonomy" id="8010"/>
    <lineage>
        <taxon>Eukaryota</taxon>
        <taxon>Metazoa</taxon>
        <taxon>Chordata</taxon>
        <taxon>Craniata</taxon>
        <taxon>Vertebrata</taxon>
        <taxon>Euteleostomi</taxon>
        <taxon>Actinopterygii</taxon>
        <taxon>Neopterygii</taxon>
        <taxon>Teleostei</taxon>
        <taxon>Protacanthopterygii</taxon>
        <taxon>Esociformes</taxon>
        <taxon>Esocidae</taxon>
        <taxon>Esox</taxon>
    </lineage>
</organism>
<dbReference type="GO" id="GO:0035804">
    <property type="term" value="F:structural constituent of egg coat"/>
    <property type="evidence" value="ECO:0007669"/>
    <property type="project" value="TreeGrafter"/>
</dbReference>
<feature type="region of interest" description="Disordered" evidence="15">
    <location>
        <begin position="45"/>
        <end position="65"/>
    </location>
</feature>
<reference evidence="19 20" key="1">
    <citation type="submission" date="2020-02" db="EMBL/GenBank/DDBJ databases">
        <title>Esox lucius (northern pike) genome, fEsoLuc1, primary haplotype.</title>
        <authorList>
            <person name="Myers G."/>
            <person name="Karagic N."/>
            <person name="Meyer A."/>
            <person name="Pippel M."/>
            <person name="Reichard M."/>
            <person name="Winkler S."/>
            <person name="Tracey A."/>
            <person name="Sims Y."/>
            <person name="Howe K."/>
            <person name="Rhie A."/>
            <person name="Formenti G."/>
            <person name="Durbin R."/>
            <person name="Fedrigo O."/>
            <person name="Jarvis E.D."/>
        </authorList>
    </citation>
    <scope>NUCLEOTIDE SEQUENCE [LARGE SCALE GENOMIC DNA]</scope>
</reference>
<evidence type="ECO:0000256" key="6">
    <source>
        <dbReference type="ARBA" id="ARBA00022685"/>
    </source>
</evidence>
<feature type="disulfide bond" evidence="14">
    <location>
        <begin position="264"/>
        <end position="290"/>
    </location>
</feature>
<gene>
    <name evidence="19" type="primary">KDM6B</name>
</gene>
<evidence type="ECO:0000313" key="20">
    <source>
        <dbReference type="Proteomes" id="UP000265140"/>
    </source>
</evidence>
<dbReference type="Pfam" id="PF00100">
    <property type="entry name" value="Zona_pellucida"/>
    <property type="match status" value="1"/>
</dbReference>
<dbReference type="GO" id="GO:0032190">
    <property type="term" value="F:acrosin binding"/>
    <property type="evidence" value="ECO:0007669"/>
    <property type="project" value="TreeGrafter"/>
</dbReference>
<evidence type="ECO:0000259" key="17">
    <source>
        <dbReference type="PROSITE" id="PS51034"/>
    </source>
</evidence>
<dbReference type="Gene3D" id="2.60.40.3210">
    <property type="entry name" value="Zona pellucida, ZP-N domain"/>
    <property type="match status" value="1"/>
</dbReference>
<evidence type="ECO:0000313" key="19">
    <source>
        <dbReference type="Ensembl" id="ENSELUP00000090516.1"/>
    </source>
</evidence>
<dbReference type="InterPro" id="IPR001507">
    <property type="entry name" value="ZP_dom"/>
</dbReference>
<dbReference type="PANTHER" id="PTHR23343">
    <property type="entry name" value="ZONA PELLUCIDA SPERM-BINDING PROTEIN"/>
    <property type="match status" value="1"/>
</dbReference>
<evidence type="ECO:0000256" key="1">
    <source>
        <dbReference type="ARBA" id="ARBA00004251"/>
    </source>
</evidence>
<evidence type="ECO:0000256" key="12">
    <source>
        <dbReference type="ARBA" id="ARBA00023279"/>
    </source>
</evidence>
<evidence type="ECO:0008006" key="21">
    <source>
        <dbReference type="Google" id="ProtNLM"/>
    </source>
</evidence>
<dbReference type="Pfam" id="PF00088">
    <property type="entry name" value="Trefoil"/>
    <property type="match status" value="1"/>
</dbReference>
<feature type="disulfide bond" evidence="14">
    <location>
        <begin position="274"/>
        <end position="289"/>
    </location>
</feature>
<dbReference type="InterPro" id="IPR017957">
    <property type="entry name" value="P_trefoil_CS"/>
</dbReference>
<feature type="signal peptide" evidence="16">
    <location>
        <begin position="1"/>
        <end position="28"/>
    </location>
</feature>
<evidence type="ECO:0000256" key="13">
    <source>
        <dbReference type="ARBA" id="ARBA00024183"/>
    </source>
</evidence>
<evidence type="ECO:0000256" key="8">
    <source>
        <dbReference type="ARBA" id="ARBA00022989"/>
    </source>
</evidence>
<dbReference type="Ensembl" id="ENSELUT00000088376.1">
    <property type="protein sequence ID" value="ENSELUP00000090516.1"/>
    <property type="gene ID" value="ENSELUG00000003100.3"/>
</dbReference>
<keyword evidence="12" id="KW-0278">Fertilization</keyword>
<keyword evidence="4" id="KW-0964">Secreted</keyword>
<dbReference type="SUPFAM" id="SSF57492">
    <property type="entry name" value="Trefoil"/>
    <property type="match status" value="1"/>
</dbReference>
<dbReference type="GeneTree" id="ENSGT00940000163253"/>
<dbReference type="GO" id="GO:0060468">
    <property type="term" value="P:prevention of polyspermy"/>
    <property type="evidence" value="ECO:0007669"/>
    <property type="project" value="TreeGrafter"/>
</dbReference>
<dbReference type="InterPro" id="IPR044913">
    <property type="entry name" value="P_trefoil_dom_sf"/>
</dbReference>
<proteinExistence type="inferred from homology"/>
<accession>A0AAY5KP67</accession>
<dbReference type="GO" id="GO:0035805">
    <property type="term" value="C:egg coat"/>
    <property type="evidence" value="ECO:0007669"/>
    <property type="project" value="UniProtKB-SubCell"/>
</dbReference>
<dbReference type="InterPro" id="IPR000519">
    <property type="entry name" value="P_trefoil_dom"/>
</dbReference>
<dbReference type="Proteomes" id="UP000265140">
    <property type="component" value="Chromosome 9"/>
</dbReference>
<evidence type="ECO:0000256" key="7">
    <source>
        <dbReference type="ARBA" id="ARBA00022692"/>
    </source>
</evidence>
<evidence type="ECO:0000256" key="9">
    <source>
        <dbReference type="ARBA" id="ARBA00023136"/>
    </source>
</evidence>
<dbReference type="PROSITE" id="PS51448">
    <property type="entry name" value="P_TREFOIL_2"/>
    <property type="match status" value="1"/>
</dbReference>
<evidence type="ECO:0000256" key="5">
    <source>
        <dbReference type="ARBA" id="ARBA00022530"/>
    </source>
</evidence>
<keyword evidence="10 14" id="KW-1015">Disulfide bond</keyword>
<dbReference type="PROSITE" id="PS00025">
    <property type="entry name" value="P_TREFOIL_1"/>
    <property type="match status" value="1"/>
</dbReference>
<dbReference type="GO" id="GO:0007339">
    <property type="term" value="P:binding of sperm to zona pellucida"/>
    <property type="evidence" value="ECO:0007669"/>
    <property type="project" value="TreeGrafter"/>
</dbReference>
<dbReference type="Pfam" id="PF23344">
    <property type="entry name" value="ZP-N"/>
    <property type="match status" value="1"/>
</dbReference>
<keyword evidence="16" id="KW-0732">Signal</keyword>
<dbReference type="PANTHER" id="PTHR23343:SF117">
    <property type="entry name" value="ZONA PELLUCIDA SPERM-BINDING PROTEIN 4-LIKE ISOFORM X1"/>
    <property type="match status" value="1"/>
</dbReference>
<evidence type="ECO:0000256" key="14">
    <source>
        <dbReference type="PROSITE-ProRule" id="PRU00779"/>
    </source>
</evidence>
<reference evidence="19" key="3">
    <citation type="submission" date="2025-09" db="UniProtKB">
        <authorList>
            <consortium name="Ensembl"/>
        </authorList>
    </citation>
    <scope>IDENTIFICATION</scope>
</reference>
<keyword evidence="7" id="KW-0812">Transmembrane</keyword>
<name>A0AAY5KP67_ESOLU</name>